<accession>O27471</accession>
<dbReference type="PaxDb" id="187420-MTH_1420"/>
<organism evidence="1 2">
    <name type="scientific">Methanothermobacter thermautotrophicus (strain ATCC 29096 / DSM 1053 / JCM 10044 / NBRC 100330 / Delta H)</name>
    <name type="common">Methanobacterium thermoautotrophicum</name>
    <dbReference type="NCBI Taxonomy" id="187420"/>
    <lineage>
        <taxon>Archaea</taxon>
        <taxon>Methanobacteriati</taxon>
        <taxon>Methanobacteriota</taxon>
        <taxon>Methanomada group</taxon>
        <taxon>Methanobacteria</taxon>
        <taxon>Methanobacteriales</taxon>
        <taxon>Methanobacteriaceae</taxon>
        <taxon>Methanothermobacter</taxon>
    </lineage>
</organism>
<dbReference type="AlphaFoldDB" id="O27471"/>
<dbReference type="InterPro" id="IPR029016">
    <property type="entry name" value="GAF-like_dom_sf"/>
</dbReference>
<dbReference type="EMBL" id="AE000666">
    <property type="protein sequence ID" value="AAB85897.1"/>
    <property type="molecule type" value="Genomic_DNA"/>
</dbReference>
<protein>
    <submittedName>
        <fullName evidence="1">Uncharacterized protein</fullName>
    </submittedName>
</protein>
<dbReference type="KEGG" id="mth:MTH_1420"/>
<dbReference type="InParanoid" id="O27471"/>
<name>O27471_METTH</name>
<dbReference type="Proteomes" id="UP000005223">
    <property type="component" value="Chromosome"/>
</dbReference>
<gene>
    <name evidence="1" type="ordered locus">MTH_1420</name>
</gene>
<dbReference type="STRING" id="187420.MTH_1420"/>
<dbReference type="SUPFAM" id="SSF55781">
    <property type="entry name" value="GAF domain-like"/>
    <property type="match status" value="1"/>
</dbReference>
<evidence type="ECO:0000313" key="1">
    <source>
        <dbReference type="EMBL" id="AAB85897.1"/>
    </source>
</evidence>
<dbReference type="Gene3D" id="3.30.450.40">
    <property type="match status" value="1"/>
</dbReference>
<evidence type="ECO:0000313" key="2">
    <source>
        <dbReference type="Proteomes" id="UP000005223"/>
    </source>
</evidence>
<proteinExistence type="predicted"/>
<dbReference type="EnsemblBacteria" id="AAB85897">
    <property type="protein sequence ID" value="AAB85897"/>
    <property type="gene ID" value="MTH_1420"/>
</dbReference>
<dbReference type="HOGENOM" id="CLU_2032909_0_0_2"/>
<sequence length="121" mass="13573">MHIPHGGEKGTPAQGSEELPETLSRMCMAGVFTDLFERSIEKEGVIYITSESPEYRMIHESIRRNNIRTILMIPIKFSGEITGILNLASYSVKPYNRISLENISSIGLQLGSALQRKSYNL</sequence>
<reference evidence="1 2" key="1">
    <citation type="journal article" date="1997" name="J. Bacteriol.">
        <title>Complete genome sequence of Methanobacterium thermoautotrophicum deltaH: functional analysis and comparative genomics.</title>
        <authorList>
            <person name="Smith D.R."/>
            <person name="Doucette-Stamm L.A."/>
            <person name="Deloughery C."/>
            <person name="Lee H.-M."/>
            <person name="Dubois J."/>
            <person name="Aldredge T."/>
            <person name="Bashirzadeh R."/>
            <person name="Blakely D."/>
            <person name="Cook R."/>
            <person name="Gilbert K."/>
            <person name="Harrison D."/>
            <person name="Hoang L."/>
            <person name="Keagle P."/>
            <person name="Lumm W."/>
            <person name="Pothier B."/>
            <person name="Qiu D."/>
            <person name="Spadafora R."/>
            <person name="Vicare R."/>
            <person name="Wang Y."/>
            <person name="Wierzbowski J."/>
            <person name="Gibson R."/>
            <person name="Jiwani N."/>
            <person name="Caruso A."/>
            <person name="Bush D."/>
            <person name="Safer H."/>
            <person name="Patwell D."/>
            <person name="Prabhakar S."/>
            <person name="McDougall S."/>
            <person name="Shimer G."/>
            <person name="Goyal A."/>
            <person name="Pietrovski S."/>
            <person name="Church G.M."/>
            <person name="Daniels C.J."/>
            <person name="Mao J.-i."/>
            <person name="Rice P."/>
            <person name="Nolling J."/>
            <person name="Reeve J.N."/>
        </authorList>
    </citation>
    <scope>NUCLEOTIDE SEQUENCE [LARGE SCALE GENOMIC DNA]</scope>
    <source>
        <strain evidence="2">ATCC 29096 / DSM 1053 / JCM 10044 / NBRC 100330 / Delta H</strain>
    </source>
</reference>
<keyword evidence="2" id="KW-1185">Reference proteome</keyword>
<dbReference type="PIR" id="C69056">
    <property type="entry name" value="C69056"/>
</dbReference>